<organism evidence="10 11">
    <name type="scientific">Segatella bryantii</name>
    <name type="common">Prevotella bryantii</name>
    <dbReference type="NCBI Taxonomy" id="77095"/>
    <lineage>
        <taxon>Bacteria</taxon>
        <taxon>Pseudomonadati</taxon>
        <taxon>Bacteroidota</taxon>
        <taxon>Bacteroidia</taxon>
        <taxon>Bacteroidales</taxon>
        <taxon>Prevotellaceae</taxon>
        <taxon>Segatella</taxon>
    </lineage>
</organism>
<dbReference type="SUPFAM" id="SSF69318">
    <property type="entry name" value="Integrin alpha N-terminal domain"/>
    <property type="match status" value="2"/>
</dbReference>
<dbReference type="Pfam" id="PF13517">
    <property type="entry name" value="FG-GAP_3"/>
    <property type="match status" value="1"/>
</dbReference>
<evidence type="ECO:0000256" key="2">
    <source>
        <dbReference type="ARBA" id="ARBA00022525"/>
    </source>
</evidence>
<dbReference type="InterPro" id="IPR050708">
    <property type="entry name" value="T6SS_VgrG/RHS"/>
</dbReference>
<evidence type="ECO:0000256" key="5">
    <source>
        <dbReference type="ARBA" id="ARBA00023026"/>
    </source>
</evidence>
<dbReference type="NCBIfam" id="TIGR03696">
    <property type="entry name" value="Rhs_assc_core"/>
    <property type="match status" value="1"/>
</dbReference>
<feature type="domain" description="Teneurin-like YD-shell" evidence="9">
    <location>
        <begin position="1222"/>
        <end position="1791"/>
    </location>
</feature>
<dbReference type="GO" id="GO:0005576">
    <property type="term" value="C:extracellular region"/>
    <property type="evidence" value="ECO:0007669"/>
    <property type="project" value="UniProtKB-SubCell"/>
</dbReference>
<feature type="region of interest" description="Disordered" evidence="6">
    <location>
        <begin position="83"/>
        <end position="102"/>
    </location>
</feature>
<protein>
    <recommendedName>
        <fullName evidence="12">Insecticide toxin TcdB middle/N-terminal domain-containing protein</fullName>
    </recommendedName>
</protein>
<dbReference type="InterPro" id="IPR013517">
    <property type="entry name" value="FG-GAP"/>
</dbReference>
<keyword evidence="4" id="KW-0677">Repeat</keyword>
<accession>A0AA37HXQ1</accession>
<dbReference type="InterPro" id="IPR028994">
    <property type="entry name" value="Integrin_alpha_N"/>
</dbReference>
<dbReference type="InterPro" id="IPR003284">
    <property type="entry name" value="Sal_SpvB"/>
</dbReference>
<keyword evidence="5" id="KW-0843">Virulence</keyword>
<proteinExistence type="predicted"/>
<dbReference type="EMBL" id="BPTR01000001">
    <property type="protein sequence ID" value="GJG28895.1"/>
    <property type="molecule type" value="Genomic_DNA"/>
</dbReference>
<dbReference type="InterPro" id="IPR022045">
    <property type="entry name" value="TcdB_toxin_mid/N"/>
</dbReference>
<dbReference type="RefSeq" id="WP_006282224.1">
    <property type="nucleotide sequence ID" value="NZ_BPTR01000001.1"/>
</dbReference>
<reference evidence="10" key="1">
    <citation type="submission" date="2021-08" db="EMBL/GenBank/DDBJ databases">
        <title>Prevotella lacticifex sp. nov., isolated from rumen of cow.</title>
        <authorList>
            <person name="Shinkai T."/>
            <person name="Ikeyama N."/>
            <person name="Kumagai M."/>
            <person name="Ohmori H."/>
            <person name="Sakamoto M."/>
            <person name="Ohkuma M."/>
            <person name="Mitsumori M."/>
        </authorList>
    </citation>
    <scope>NUCLEOTIDE SEQUENCE</scope>
    <source>
        <strain evidence="10">DSM 11371</strain>
    </source>
</reference>
<feature type="compositionally biased region" description="Polar residues" evidence="6">
    <location>
        <begin position="87"/>
        <end position="102"/>
    </location>
</feature>
<feature type="signal peptide" evidence="7">
    <location>
        <begin position="1"/>
        <end position="25"/>
    </location>
</feature>
<dbReference type="Proteomes" id="UP000887043">
    <property type="component" value="Unassembled WGS sequence"/>
</dbReference>
<evidence type="ECO:0000256" key="3">
    <source>
        <dbReference type="ARBA" id="ARBA00022729"/>
    </source>
</evidence>
<dbReference type="PANTHER" id="PTHR32305">
    <property type="match status" value="1"/>
</dbReference>
<dbReference type="Gene3D" id="2.180.10.10">
    <property type="entry name" value="RHS repeat-associated core"/>
    <property type="match status" value="3"/>
</dbReference>
<sequence length="2121" mass="231291">MKRNLLRSLLFYVVTGLVSTISVNASNDSINTIAKPQILSATSNTFDKLYPNPDKPFEPIDPIGPVHPIDPGDPILPIHPDKPVMPNPSTSTSSTYDVGSPKGSLSVNNSGAAVYSINISAPNGGSLTPSIGVSYNSQSGRYGLVGYGFNITGISAITRGGNDLFHDGRQSGITYTASDNFYLDGKRLILQSGTSGQNGATYTVEGNPFTKVVVHGNYSNSTATTWFEIMTNTGMTYQYGNSPNSRIAYRNKSGYSRIASWYINKATDKYSNYITYEYAISNLSIRPTTIVYGTNSAKSRGIVNQISFMYRSLGENARPFAVEDQQGKTDMCLSSVITTSNNTVYRKYTFTYNDNSDLSSGKWTRLVTVEEANGKGEKLPPVKFTWQYLPSSTVNSSQLNVPTKDGSSFVEETNRKFLSADLNGDGVSDIIRIAPVKVTTAVWAGGGSWDRYTYVYVSRSKLSSTGNVTYDSPLVYTLPSGISMDVIKSMFGGASVMDFDGDGYNDLVFPFQNAATGHWNQAVFYIVKGSDVVAGRVGLHAFAVNLQSTDRAPLFATFDVDGNGKDDVVCVEQRKKGNYYPCTIVQLAGGTALNCMEVKFTLPQGVSKDIEKVFAGDYNNDGLSDLILLYNGGYKIYFNNGGTAVASRFTENNTKSSTDFGNYWRIQQGDFDGDGLTDFVYNKSGESCLWIAHNNGNGTFTHTKSVDIGVSDHASNKDDSRFTLMTCDIDHDGRTDVMVCKAGYRHRGFPKFRNEYTNTQVRWLYSTGSNLKLVSSYTKNREDDANESSTFLGDFDGDGYPELANYGNMLNNANNTFSEKINVYKSGYNLSQVGKITGISDGMGNNSYIQYASATTPAVYKKSIKSTYPVNTYTLPLSVVETVTGDNGSIGTQTTKYFYEDLRLHIAGKGMLGFNTVTNENTTLGTKKVNSITKWDESLWIPTEIKISSSVGKNTGTVVSTYSVSRSGKNYFAYVSKKDMTDLDGNTVTTLSNYDVSKGVIVDETVKNDGDKMYKKVSYSGYQNKAGVWLPATLTMSQKHADDPAPYTTVTTYSYDDKGNVLSSTVNSATNMALKTTSTYDAYGNVLSSVITGSGVKTITKYNDYDASGRFVIKSYTNPASAVNTFTYDLWGNVLTESDATEPSNILTTKYTYDGWGRRLTALSADGTQTTYETGWGTTNSKKYYTKETTTGKPSVTTWYDKGAHEVLQETFGAKGMPVSRTTTYNGKGQVSRVENKTGKLTITQNLTYDERGRVVTDVLSSGKSTSYSYGNRSVTTTIAGRAYTKTFDAWGNVIKSSDPVGEVEYRYSSIGKPSSVRTQGSTVTMTYDTAGNQLSLSDPDAGTSSYTYAADGTLLTQTDGRGIKTTNSYDNLGRLVSTQIGKKTIVYTYGTVGNEKLRLVKQALDNNSVEYTHDKFGRVVTEKRNVNGYGTYSFSYAYNSSNQLAKTIYPGGLEESYLYDNYGFKAQSVIGDKVIYKVESTDGLVTSTSFMGKLTAMQTRDARGYESNVKIMRGTSVLESFDGTYDGATDNLLSRKRTNNPQETFGYDNLDRLVSVKNGATETMKINYAPNGNILFKTGVGNFSYDKNTCPHAVTEVENTDGKIPSDALTTSFNDFGKIELIEDAGKNLRMDFAYGPDQQRWYSELSHNGTDVRTTVYAGEYEKITEDGKPREFYYLDGNTIVIRENGTVKTYLAFTDNLGSILSVMDENGAKVFDASYDVWGKQTVTLNTIGLHRGYTGHEMLNEFDIINMNGRLYDPVLGRFFSPDNYVQMPDNSQNFNRYSYCLNNPLKYTDPSGELAWFVPVIAGAIIGAYAGASIQSGTAAFWNWNSNAWKGAIVGGIIGATIGYGVSSALASSGGITGLTTTVNGTEVVAKSAGITSSILNSGSINIAYNAITGGSWDGAWKAGIVGLATGAWAITGGFGMVKGFGAASRLGKLAGKLGYQMIGTVSQSVGNNWASNKGLFSRVTLGLGPINLTLGKGQRLLQWENNLGNIAINAFGLVNTVAGGKVHFNTDNLTFEYTGGLMDTFQPTQSMHDGQLYEVSAGFSPYTVTGNSNLGNVLKHELHHLWHSRALNDLFLANYGLQGLYALILKGNFIANKNYYEDFVDSYSWWPTH</sequence>
<comment type="caution">
    <text evidence="10">The sequence shown here is derived from an EMBL/GenBank/DDBJ whole genome shotgun (WGS) entry which is preliminary data.</text>
</comment>
<dbReference type="GO" id="GO:0005737">
    <property type="term" value="C:cytoplasm"/>
    <property type="evidence" value="ECO:0007669"/>
    <property type="project" value="InterPro"/>
</dbReference>
<evidence type="ECO:0000256" key="6">
    <source>
        <dbReference type="SAM" id="MobiDB-lite"/>
    </source>
</evidence>
<evidence type="ECO:0000259" key="8">
    <source>
        <dbReference type="Pfam" id="PF12256"/>
    </source>
</evidence>
<evidence type="ECO:0000313" key="11">
    <source>
        <dbReference type="Proteomes" id="UP000887043"/>
    </source>
</evidence>
<gene>
    <name evidence="10" type="ORF">PRRU23_25950</name>
</gene>
<keyword evidence="2" id="KW-0964">Secreted</keyword>
<dbReference type="InterPro" id="IPR056823">
    <property type="entry name" value="TEN-like_YD-shell"/>
</dbReference>
<comment type="subcellular location">
    <subcellularLocation>
        <location evidence="1">Secreted</location>
    </subcellularLocation>
</comment>
<dbReference type="Pfam" id="PF25023">
    <property type="entry name" value="TEN_YD-shell"/>
    <property type="match status" value="1"/>
</dbReference>
<dbReference type="PANTHER" id="PTHR32305:SF15">
    <property type="entry name" value="PROTEIN RHSA-RELATED"/>
    <property type="match status" value="1"/>
</dbReference>
<feature type="domain" description="Insecticide toxin TcdB middle/N-terminal" evidence="8">
    <location>
        <begin position="792"/>
        <end position="934"/>
    </location>
</feature>
<evidence type="ECO:0000313" key="10">
    <source>
        <dbReference type="EMBL" id="GJG28895.1"/>
    </source>
</evidence>
<dbReference type="Gene3D" id="2.130.10.130">
    <property type="entry name" value="Integrin alpha, N-terminal"/>
    <property type="match status" value="2"/>
</dbReference>
<evidence type="ECO:0000256" key="7">
    <source>
        <dbReference type="SAM" id="SignalP"/>
    </source>
</evidence>
<dbReference type="Pfam" id="PF03534">
    <property type="entry name" value="SpvB"/>
    <property type="match status" value="1"/>
</dbReference>
<evidence type="ECO:0008006" key="12">
    <source>
        <dbReference type="Google" id="ProtNLM"/>
    </source>
</evidence>
<dbReference type="InterPro" id="IPR022385">
    <property type="entry name" value="Rhs_assc_core"/>
</dbReference>
<evidence type="ECO:0000256" key="1">
    <source>
        <dbReference type="ARBA" id="ARBA00004613"/>
    </source>
</evidence>
<keyword evidence="3 7" id="KW-0732">Signal</keyword>
<dbReference type="Pfam" id="PF12256">
    <property type="entry name" value="TcdB_toxin_midN"/>
    <property type="match status" value="1"/>
</dbReference>
<name>A0AA37HXQ1_SEGBR</name>
<evidence type="ECO:0000259" key="9">
    <source>
        <dbReference type="Pfam" id="PF25023"/>
    </source>
</evidence>
<feature type="chain" id="PRO_5041316062" description="Insecticide toxin TcdB middle/N-terminal domain-containing protein" evidence="7">
    <location>
        <begin position="26"/>
        <end position="2121"/>
    </location>
</feature>
<evidence type="ECO:0000256" key="4">
    <source>
        <dbReference type="ARBA" id="ARBA00022737"/>
    </source>
</evidence>